<comment type="caution">
    <text evidence="1">The sequence shown here is derived from an EMBL/GenBank/DDBJ whole genome shotgun (WGS) entry which is preliminary data.</text>
</comment>
<organism evidence="1 2">
    <name type="scientific">Rhododendron molle</name>
    <name type="common">Chinese azalea</name>
    <name type="synonym">Azalea mollis</name>
    <dbReference type="NCBI Taxonomy" id="49168"/>
    <lineage>
        <taxon>Eukaryota</taxon>
        <taxon>Viridiplantae</taxon>
        <taxon>Streptophyta</taxon>
        <taxon>Embryophyta</taxon>
        <taxon>Tracheophyta</taxon>
        <taxon>Spermatophyta</taxon>
        <taxon>Magnoliopsida</taxon>
        <taxon>eudicotyledons</taxon>
        <taxon>Gunneridae</taxon>
        <taxon>Pentapetalae</taxon>
        <taxon>asterids</taxon>
        <taxon>Ericales</taxon>
        <taxon>Ericaceae</taxon>
        <taxon>Ericoideae</taxon>
        <taxon>Rhodoreae</taxon>
        <taxon>Rhododendron</taxon>
    </lineage>
</organism>
<reference evidence="1" key="1">
    <citation type="submission" date="2022-02" db="EMBL/GenBank/DDBJ databases">
        <title>Plant Genome Project.</title>
        <authorList>
            <person name="Zhang R.-G."/>
        </authorList>
    </citation>
    <scope>NUCLEOTIDE SEQUENCE</scope>
    <source>
        <strain evidence="1">AT1</strain>
    </source>
</reference>
<sequence>MEEEVYQMTFDMHEDGETFYNTYAKVNSFSIRNYNMHKHNAITFERSFGKYLVNNFVSVHNHPMIGPCGVPFLRSHRKVSSSDKALVNTMHKVGIKTSHIMDFASQQSGGYEYVKFTQKDLYNYFTAQRNIEVSDGDAEGVLAYLCAKAKNVPLFYYKYDMDE</sequence>
<evidence type="ECO:0000313" key="1">
    <source>
        <dbReference type="EMBL" id="KAI8559092.1"/>
    </source>
</evidence>
<gene>
    <name evidence="1" type="ORF">RHMOL_Rhmol04G0147800</name>
</gene>
<proteinExistence type="predicted"/>
<dbReference type="Proteomes" id="UP001062846">
    <property type="component" value="Chromosome 4"/>
</dbReference>
<dbReference type="EMBL" id="CM046391">
    <property type="protein sequence ID" value="KAI8559092.1"/>
    <property type="molecule type" value="Genomic_DNA"/>
</dbReference>
<accession>A0ACC0P2V8</accession>
<name>A0ACC0P2V8_RHOML</name>
<evidence type="ECO:0000313" key="2">
    <source>
        <dbReference type="Proteomes" id="UP001062846"/>
    </source>
</evidence>
<protein>
    <submittedName>
        <fullName evidence="1">Uncharacterized protein</fullName>
    </submittedName>
</protein>
<keyword evidence="2" id="KW-1185">Reference proteome</keyword>